<comment type="caution">
    <text evidence="1">The sequence shown here is derived from an EMBL/GenBank/DDBJ whole genome shotgun (WGS) entry which is preliminary data.</text>
</comment>
<dbReference type="AlphaFoldDB" id="A0A7J9AN15"/>
<name>A0A7J9AN15_9ROSI</name>
<feature type="non-terminal residue" evidence="1">
    <location>
        <position position="25"/>
    </location>
</feature>
<organism evidence="1 2">
    <name type="scientific">Gossypium laxum</name>
    <dbReference type="NCBI Taxonomy" id="34288"/>
    <lineage>
        <taxon>Eukaryota</taxon>
        <taxon>Viridiplantae</taxon>
        <taxon>Streptophyta</taxon>
        <taxon>Embryophyta</taxon>
        <taxon>Tracheophyta</taxon>
        <taxon>Spermatophyta</taxon>
        <taxon>Magnoliopsida</taxon>
        <taxon>eudicotyledons</taxon>
        <taxon>Gunneridae</taxon>
        <taxon>Pentapetalae</taxon>
        <taxon>rosids</taxon>
        <taxon>malvids</taxon>
        <taxon>Malvales</taxon>
        <taxon>Malvaceae</taxon>
        <taxon>Malvoideae</taxon>
        <taxon>Gossypium</taxon>
    </lineage>
</organism>
<reference evidence="1 2" key="1">
    <citation type="journal article" date="2019" name="Genome Biol. Evol.">
        <title>Insights into the evolution of the New World diploid cottons (Gossypium, subgenus Houzingenia) based on genome sequencing.</title>
        <authorList>
            <person name="Grover C.E."/>
            <person name="Arick M.A. 2nd"/>
            <person name="Thrash A."/>
            <person name="Conover J.L."/>
            <person name="Sanders W.S."/>
            <person name="Peterson D.G."/>
            <person name="Frelichowski J.E."/>
            <person name="Scheffler J.A."/>
            <person name="Scheffler B.E."/>
            <person name="Wendel J.F."/>
        </authorList>
    </citation>
    <scope>NUCLEOTIDE SEQUENCE [LARGE SCALE GENOMIC DNA]</scope>
    <source>
        <strain evidence="1">4</strain>
        <tissue evidence="1">Leaf</tissue>
    </source>
</reference>
<dbReference type="EMBL" id="JABEZV010000011">
    <property type="protein sequence ID" value="MBA0725467.1"/>
    <property type="molecule type" value="Genomic_DNA"/>
</dbReference>
<accession>A0A7J9AN15</accession>
<dbReference type="Proteomes" id="UP000593574">
    <property type="component" value="Unassembled WGS sequence"/>
</dbReference>
<sequence>MAKEGKLWDSPRIWIEEAPPIMESA</sequence>
<keyword evidence="2" id="KW-1185">Reference proteome</keyword>
<proteinExistence type="predicted"/>
<gene>
    <name evidence="1" type="ORF">Golax_022055</name>
</gene>
<evidence type="ECO:0000313" key="2">
    <source>
        <dbReference type="Proteomes" id="UP000593574"/>
    </source>
</evidence>
<evidence type="ECO:0000313" key="1">
    <source>
        <dbReference type="EMBL" id="MBA0725467.1"/>
    </source>
</evidence>
<protein>
    <submittedName>
        <fullName evidence="1">Uncharacterized protein</fullName>
    </submittedName>
</protein>